<evidence type="ECO:0000313" key="2">
    <source>
        <dbReference type="EMBL" id="EDM77087.1"/>
    </source>
</evidence>
<accession>A6GAM5</accession>
<comment type="caution">
    <text evidence="2">The sequence shown here is derived from an EMBL/GenBank/DDBJ whole genome shotgun (WGS) entry which is preliminary data.</text>
</comment>
<evidence type="ECO:0000256" key="1">
    <source>
        <dbReference type="SAM" id="MobiDB-lite"/>
    </source>
</evidence>
<sequence length="38" mass="4131">MQPFVSDEGVRFRARPSERESAPAEAAGARDGSKQEPI</sequence>
<gene>
    <name evidence="2" type="ORF">PPSIR1_19629</name>
</gene>
<organism evidence="2 3">
    <name type="scientific">Plesiocystis pacifica SIR-1</name>
    <dbReference type="NCBI Taxonomy" id="391625"/>
    <lineage>
        <taxon>Bacteria</taxon>
        <taxon>Pseudomonadati</taxon>
        <taxon>Myxococcota</taxon>
        <taxon>Polyangia</taxon>
        <taxon>Nannocystales</taxon>
        <taxon>Nannocystaceae</taxon>
        <taxon>Plesiocystis</taxon>
    </lineage>
</organism>
<feature type="region of interest" description="Disordered" evidence="1">
    <location>
        <begin position="1"/>
        <end position="38"/>
    </location>
</feature>
<feature type="compositionally biased region" description="Basic and acidic residues" evidence="1">
    <location>
        <begin position="8"/>
        <end position="22"/>
    </location>
</feature>
<evidence type="ECO:0000313" key="3">
    <source>
        <dbReference type="Proteomes" id="UP000005801"/>
    </source>
</evidence>
<proteinExistence type="predicted"/>
<reference evidence="2 3" key="1">
    <citation type="submission" date="2007-06" db="EMBL/GenBank/DDBJ databases">
        <authorList>
            <person name="Shimkets L."/>
            <person name="Ferriera S."/>
            <person name="Johnson J."/>
            <person name="Kravitz S."/>
            <person name="Beeson K."/>
            <person name="Sutton G."/>
            <person name="Rogers Y.-H."/>
            <person name="Friedman R."/>
            <person name="Frazier M."/>
            <person name="Venter J.C."/>
        </authorList>
    </citation>
    <scope>NUCLEOTIDE SEQUENCE [LARGE SCALE GENOMIC DNA]</scope>
    <source>
        <strain evidence="2 3">SIR-1</strain>
    </source>
</reference>
<keyword evidence="3" id="KW-1185">Reference proteome</keyword>
<name>A6GAM5_9BACT</name>
<protein>
    <submittedName>
        <fullName evidence="2">Uncharacterized protein</fullName>
    </submittedName>
</protein>
<dbReference type="EMBL" id="ABCS01000052">
    <property type="protein sequence ID" value="EDM77087.1"/>
    <property type="molecule type" value="Genomic_DNA"/>
</dbReference>
<dbReference type="Proteomes" id="UP000005801">
    <property type="component" value="Unassembled WGS sequence"/>
</dbReference>
<dbReference type="AlphaFoldDB" id="A6GAM5"/>